<dbReference type="GO" id="GO:0003677">
    <property type="term" value="F:DNA binding"/>
    <property type="evidence" value="ECO:0007669"/>
    <property type="project" value="UniProtKB-KW"/>
</dbReference>
<accession>A0A841FVY0</accession>
<evidence type="ECO:0000259" key="4">
    <source>
        <dbReference type="Pfam" id="PF00772"/>
    </source>
</evidence>
<dbReference type="GO" id="GO:0006260">
    <property type="term" value="P:DNA replication"/>
    <property type="evidence" value="ECO:0007669"/>
    <property type="project" value="UniProtKB-KW"/>
</dbReference>
<feature type="region of interest" description="Disordered" evidence="3">
    <location>
        <begin position="152"/>
        <end position="171"/>
    </location>
</feature>
<feature type="domain" description="DNA helicase DnaB-like N-terminal" evidence="4">
    <location>
        <begin position="6"/>
        <end position="100"/>
    </location>
</feature>
<evidence type="ECO:0000313" key="6">
    <source>
        <dbReference type="Proteomes" id="UP000548476"/>
    </source>
</evidence>
<sequence>MSYVTLQAEQALIGAMLADEQPPAVVYQLTPEYFDHAAYGGLFTELKTLRADHPDLRGDDLLAVAAVRSASPGIDAEHLQRLRRHCPNSRHVAAYAQLVQASGFRRIVASHATRIAQAAGSAEPGAARTHTQHLAAALQRHAEVFATARSQPATWLASDPSPRPVPAPDSRAGREDALLADVMRHPEQAVTLARTLPSETFTSQQRREVYETILSLAVGGDNVDAVIVAWELDNQRRLTAILDGSTVEPRAGDPDAVYIQRLSTSEPEQRVSALDIAADLITEDLHATLSANLPAITYQPGSAPQQTPQPQLGPITGGLDPTIQDVVPGPVNGQSGPSLKP</sequence>
<feature type="domain" description="DNA helicase DnaB-like N-terminal" evidence="4">
    <location>
        <begin position="175"/>
        <end position="241"/>
    </location>
</feature>
<keyword evidence="1" id="KW-0235">DNA replication</keyword>
<evidence type="ECO:0000256" key="3">
    <source>
        <dbReference type="SAM" id="MobiDB-lite"/>
    </source>
</evidence>
<comment type="caution">
    <text evidence="5">The sequence shown here is derived from an EMBL/GenBank/DDBJ whole genome shotgun (WGS) entry which is preliminary data.</text>
</comment>
<dbReference type="PANTHER" id="PTHR30153:SF2">
    <property type="entry name" value="REPLICATIVE DNA HELICASE"/>
    <property type="match status" value="1"/>
</dbReference>
<dbReference type="SUPFAM" id="SSF48024">
    <property type="entry name" value="N-terminal domain of DnaB helicase"/>
    <property type="match status" value="2"/>
</dbReference>
<dbReference type="Gene3D" id="1.10.860.10">
    <property type="entry name" value="DNAb Helicase, Chain A"/>
    <property type="match status" value="2"/>
</dbReference>
<dbReference type="InterPro" id="IPR016136">
    <property type="entry name" value="DNA_helicase_N/primase_C"/>
</dbReference>
<dbReference type="InterPro" id="IPR036185">
    <property type="entry name" value="DNA_heli_DnaB-like_N_sf"/>
</dbReference>
<dbReference type="GO" id="GO:0005829">
    <property type="term" value="C:cytosol"/>
    <property type="evidence" value="ECO:0007669"/>
    <property type="project" value="TreeGrafter"/>
</dbReference>
<reference evidence="5 6" key="1">
    <citation type="submission" date="2020-08" db="EMBL/GenBank/DDBJ databases">
        <title>Genomic Encyclopedia of Type Strains, Phase IV (KMG-IV): sequencing the most valuable type-strain genomes for metagenomic binning, comparative biology and taxonomic classification.</title>
        <authorList>
            <person name="Goeker M."/>
        </authorList>
    </citation>
    <scope>NUCLEOTIDE SEQUENCE [LARGE SCALE GENOMIC DNA]</scope>
    <source>
        <strain evidence="5 6">YIM 65646</strain>
    </source>
</reference>
<evidence type="ECO:0000256" key="2">
    <source>
        <dbReference type="ARBA" id="ARBA00023125"/>
    </source>
</evidence>
<evidence type="ECO:0000313" key="5">
    <source>
        <dbReference type="EMBL" id="MBB6037692.1"/>
    </source>
</evidence>
<proteinExistence type="predicted"/>
<dbReference type="RefSeq" id="WP_184790505.1">
    <property type="nucleotide sequence ID" value="NZ_BONT01000054.1"/>
</dbReference>
<dbReference type="Pfam" id="PF00772">
    <property type="entry name" value="DnaB"/>
    <property type="match status" value="2"/>
</dbReference>
<feature type="compositionally biased region" description="Polar residues" evidence="3">
    <location>
        <begin position="332"/>
        <end position="341"/>
    </location>
</feature>
<feature type="compositionally biased region" description="Polar residues" evidence="3">
    <location>
        <begin position="299"/>
        <end position="310"/>
    </location>
</feature>
<feature type="region of interest" description="Disordered" evidence="3">
    <location>
        <begin position="298"/>
        <end position="341"/>
    </location>
</feature>
<organism evidence="5 6">
    <name type="scientific">Phytomonospora endophytica</name>
    <dbReference type="NCBI Taxonomy" id="714109"/>
    <lineage>
        <taxon>Bacteria</taxon>
        <taxon>Bacillati</taxon>
        <taxon>Actinomycetota</taxon>
        <taxon>Actinomycetes</taxon>
        <taxon>Micromonosporales</taxon>
        <taxon>Micromonosporaceae</taxon>
        <taxon>Phytomonospora</taxon>
    </lineage>
</organism>
<dbReference type="InterPro" id="IPR007693">
    <property type="entry name" value="DNA_helicase_DnaB-like_N"/>
</dbReference>
<dbReference type="EMBL" id="JACHGT010000013">
    <property type="protein sequence ID" value="MBB6037692.1"/>
    <property type="molecule type" value="Genomic_DNA"/>
</dbReference>
<dbReference type="Proteomes" id="UP000548476">
    <property type="component" value="Unassembled WGS sequence"/>
</dbReference>
<protein>
    <submittedName>
        <fullName evidence="5">Replicative DNA helicase</fullName>
    </submittedName>
</protein>
<keyword evidence="6" id="KW-1185">Reference proteome</keyword>
<keyword evidence="5" id="KW-0067">ATP-binding</keyword>
<evidence type="ECO:0000256" key="1">
    <source>
        <dbReference type="ARBA" id="ARBA00022705"/>
    </source>
</evidence>
<name>A0A841FVY0_9ACTN</name>
<keyword evidence="2" id="KW-0238">DNA-binding</keyword>
<dbReference type="AlphaFoldDB" id="A0A841FVY0"/>
<keyword evidence="5" id="KW-0347">Helicase</keyword>
<dbReference type="PANTHER" id="PTHR30153">
    <property type="entry name" value="REPLICATIVE DNA HELICASE DNAB"/>
    <property type="match status" value="1"/>
</dbReference>
<gene>
    <name evidence="5" type="ORF">HNR73_005570</name>
</gene>
<keyword evidence="5" id="KW-0547">Nucleotide-binding</keyword>
<dbReference type="GO" id="GO:0003678">
    <property type="term" value="F:DNA helicase activity"/>
    <property type="evidence" value="ECO:0007669"/>
    <property type="project" value="InterPro"/>
</dbReference>
<keyword evidence="5" id="KW-0378">Hydrolase</keyword>
<dbReference type="GO" id="GO:0005524">
    <property type="term" value="F:ATP binding"/>
    <property type="evidence" value="ECO:0007669"/>
    <property type="project" value="InterPro"/>
</dbReference>